<name>A0ABQ1HW20_9ALTE</name>
<feature type="coiled-coil region" evidence="1">
    <location>
        <begin position="238"/>
        <end position="442"/>
    </location>
</feature>
<dbReference type="InterPro" id="IPR038734">
    <property type="entry name" value="YhaN_AAA"/>
</dbReference>
<evidence type="ECO:0000259" key="2">
    <source>
        <dbReference type="Pfam" id="PF13514"/>
    </source>
</evidence>
<comment type="caution">
    <text evidence="3">The sequence shown here is derived from an EMBL/GenBank/DDBJ whole genome shotgun (WGS) entry which is preliminary data.</text>
</comment>
<dbReference type="Pfam" id="PF13514">
    <property type="entry name" value="AAA_27"/>
    <property type="match status" value="1"/>
</dbReference>
<dbReference type="Proteomes" id="UP000651977">
    <property type="component" value="Unassembled WGS sequence"/>
</dbReference>
<dbReference type="Pfam" id="PF13558">
    <property type="entry name" value="SbcC_Walker_B"/>
    <property type="match status" value="1"/>
</dbReference>
<keyword evidence="4" id="KW-1185">Reference proteome</keyword>
<dbReference type="InterPro" id="IPR027417">
    <property type="entry name" value="P-loop_NTPase"/>
</dbReference>
<dbReference type="EMBL" id="BMDY01000002">
    <property type="protein sequence ID" value="GGA94338.1"/>
    <property type="molecule type" value="Genomic_DNA"/>
</dbReference>
<evidence type="ECO:0000313" key="3">
    <source>
        <dbReference type="EMBL" id="GGA94338.1"/>
    </source>
</evidence>
<feature type="coiled-coil region" evidence="1">
    <location>
        <begin position="586"/>
        <end position="725"/>
    </location>
</feature>
<organism evidence="3 4">
    <name type="scientific">Agarivorans gilvus</name>
    <dbReference type="NCBI Taxonomy" id="680279"/>
    <lineage>
        <taxon>Bacteria</taxon>
        <taxon>Pseudomonadati</taxon>
        <taxon>Pseudomonadota</taxon>
        <taxon>Gammaproteobacteria</taxon>
        <taxon>Alteromonadales</taxon>
        <taxon>Alteromonadaceae</taxon>
        <taxon>Agarivorans</taxon>
    </lineage>
</organism>
<evidence type="ECO:0000256" key="1">
    <source>
        <dbReference type="SAM" id="Coils"/>
    </source>
</evidence>
<proteinExistence type="predicted"/>
<dbReference type="Gene3D" id="3.40.50.300">
    <property type="entry name" value="P-loop containing nucleotide triphosphate hydrolases"/>
    <property type="match status" value="2"/>
</dbReference>
<evidence type="ECO:0000313" key="4">
    <source>
        <dbReference type="Proteomes" id="UP000651977"/>
    </source>
</evidence>
<accession>A0ABQ1HW20</accession>
<sequence>MRPLRLSLSAFGPFAEQELIDFSLLGRNPLFLLNGPTGAGKTTLLDAICFALYGKTTGDEREGAQMRCDLAEPSRLTEVSFEFELGQQRYRIRRVPEQARLKKSGDGYTQQKPEAQLVEIDSNGEESILVASKVSEASSEIERLTGLDADQFRQVMVLPQGKFRQLLMADSKEREKIFSQLFQTHIYRRIEDSLKVQADEIKAAVLEQKNIRTGILHSANLQEGQALEDELADLAPAVSQALRAKQQAEQAYQQASQALDSAKVVQADFTELSKLKQQLSELDKQQKQVELQQQQLQAAKAAQTLKPRDDLKIQRFDEAKQASILQTQCESDLHQARQNLASLEQQYALLPEKEQQVNGVRQQLSLLQSYKPLLEKVAQLREQVSAAQQKLNAQSEQGQQLKQQMQALQQQKTQLNQQQIQLAEQAETQADKQKKLSELEQVLGLAQELAALKQQQEQDQQALIASAEQGKQLAERYQATQLQANQMQLAWHQGQAALMAQRLNVGEACPVCGSVNHPQLAHSSQAIPSEQELEQARNAEQAARDKLGQARQDYKVLKDKQQERSQQQQLLVSRLAEQASLSPSQLSEQLEQAKLALQQAQQAQQQVKQVQQQLDALAQQEQDALQSIEKARELYQSQRSQLDLLQGQFEQAKQQLPPQYGELALLQQEIDLQASQLEHLEKTIKQTQQDYALCREQVSAKQSAFDAAKQSLKLAQQALSQAQASFKQQLDDSCFASEIAYNEALMDEVDMNELQRHIDDYATRVTKLKVQAEQVELKLKGKEEPDLAVLEQALEQTKGERERAELQWNSANNRLSNLQNIQQKLQQAELFDQRLQQQYQVIGTLADVANGRTGNKISLQRFVLSVLLDDVLLQASERLQMMSKGRYQLLRKEQRAKGNKASGLELEVEDSYTSKVRSVATLSGGESFMAALAMALGLSDVVQAYAGGIKLDTLFIDEGFGSLDQESLDLAIRTLIDLQSAGRMVGVISHVSEMKEQIASRIDVIKQADGSHIKVVVP</sequence>
<feature type="coiled-coil region" evidence="1">
    <location>
        <begin position="751"/>
        <end position="838"/>
    </location>
</feature>
<reference evidence="4" key="1">
    <citation type="journal article" date="2019" name="Int. J. Syst. Evol. Microbiol.">
        <title>The Global Catalogue of Microorganisms (GCM) 10K type strain sequencing project: providing services to taxonomists for standard genome sequencing and annotation.</title>
        <authorList>
            <consortium name="The Broad Institute Genomics Platform"/>
            <consortium name="The Broad Institute Genome Sequencing Center for Infectious Disease"/>
            <person name="Wu L."/>
            <person name="Ma J."/>
        </authorList>
    </citation>
    <scope>NUCLEOTIDE SEQUENCE [LARGE SCALE GENOMIC DNA]</scope>
    <source>
        <strain evidence="4">CGMCC 1.10131</strain>
    </source>
</reference>
<feature type="domain" description="YhaN AAA" evidence="2">
    <location>
        <begin position="1"/>
        <end position="55"/>
    </location>
</feature>
<dbReference type="SUPFAM" id="SSF52540">
    <property type="entry name" value="P-loop containing nucleoside triphosphate hydrolases"/>
    <property type="match status" value="1"/>
</dbReference>
<dbReference type="RefSeq" id="WP_188407255.1">
    <property type="nucleotide sequence ID" value="NZ_BMDY01000002.1"/>
</dbReference>
<feature type="coiled-coil region" evidence="1">
    <location>
        <begin position="533"/>
        <end position="560"/>
    </location>
</feature>
<dbReference type="PANTHER" id="PTHR32114:SF2">
    <property type="entry name" value="ABC TRANSPORTER ABCH.3"/>
    <property type="match status" value="1"/>
</dbReference>
<gene>
    <name evidence="3" type="primary">sbcC</name>
    <name evidence="3" type="ORF">GCM10007414_03770</name>
</gene>
<dbReference type="PANTHER" id="PTHR32114">
    <property type="entry name" value="ABC TRANSPORTER ABCH.3"/>
    <property type="match status" value="1"/>
</dbReference>
<protein>
    <submittedName>
        <fullName evidence="3">Nuclease SbcCD subunit C</fullName>
    </submittedName>
</protein>
<keyword evidence="1" id="KW-0175">Coiled coil</keyword>